<evidence type="ECO:0000259" key="3">
    <source>
        <dbReference type="Pfam" id="PF16656"/>
    </source>
</evidence>
<name>A0A9X0DBW1_9CNID</name>
<dbReference type="PANTHER" id="PTHR45778:SF7">
    <property type="entry name" value="PURPLE ACID PHOSPHATASE"/>
    <property type="match status" value="1"/>
</dbReference>
<dbReference type="GO" id="GO:0003993">
    <property type="term" value="F:acid phosphatase activity"/>
    <property type="evidence" value="ECO:0007669"/>
    <property type="project" value="InterPro"/>
</dbReference>
<sequence length="176" mass="19564">MEWNTTAQQYGLHRVLLPENDQSDHYLDYFYVTESASYASEYGWNQVAVYNMRTSCQFRYYQKSYIHVSTSNLLEFKGGIDVPLQGHIALTGDPSQMRVMWVSGTDDPPVVHYGKDSSLHSTATGTSKTYQKSSMCGPPASLSGFSSPGYIHDVLLTGLAPSSQYSYSYGSSKVCC</sequence>
<comment type="caution">
    <text evidence="4">The sequence shown here is derived from an EMBL/GenBank/DDBJ whole genome shotgun (WGS) entry which is preliminary data.</text>
</comment>
<gene>
    <name evidence="4" type="ORF">OS493_012029</name>
</gene>
<dbReference type="AlphaFoldDB" id="A0A9X0DBW1"/>
<keyword evidence="5" id="KW-1185">Reference proteome</keyword>
<accession>A0A9X0DBW1</accession>
<organism evidence="4 5">
    <name type="scientific">Desmophyllum pertusum</name>
    <dbReference type="NCBI Taxonomy" id="174260"/>
    <lineage>
        <taxon>Eukaryota</taxon>
        <taxon>Metazoa</taxon>
        <taxon>Cnidaria</taxon>
        <taxon>Anthozoa</taxon>
        <taxon>Hexacorallia</taxon>
        <taxon>Scleractinia</taxon>
        <taxon>Caryophylliina</taxon>
        <taxon>Caryophylliidae</taxon>
        <taxon>Desmophyllum</taxon>
    </lineage>
</organism>
<dbReference type="Proteomes" id="UP001163046">
    <property type="component" value="Unassembled WGS sequence"/>
</dbReference>
<dbReference type="Pfam" id="PF16656">
    <property type="entry name" value="Pur_ac_phosph_N"/>
    <property type="match status" value="1"/>
</dbReference>
<dbReference type="InterPro" id="IPR015914">
    <property type="entry name" value="PAPs_N"/>
</dbReference>
<evidence type="ECO:0000256" key="2">
    <source>
        <dbReference type="ARBA" id="ARBA00022525"/>
    </source>
</evidence>
<dbReference type="OrthoDB" id="10051265at2759"/>
<dbReference type="GO" id="GO:0005576">
    <property type="term" value="C:extracellular region"/>
    <property type="evidence" value="ECO:0007669"/>
    <property type="project" value="UniProtKB-SubCell"/>
</dbReference>
<evidence type="ECO:0000313" key="4">
    <source>
        <dbReference type="EMBL" id="KAJ7392369.1"/>
    </source>
</evidence>
<dbReference type="Gene3D" id="2.60.40.380">
    <property type="entry name" value="Purple acid phosphatase-like, N-terminal"/>
    <property type="match status" value="1"/>
</dbReference>
<evidence type="ECO:0000256" key="1">
    <source>
        <dbReference type="ARBA" id="ARBA00004613"/>
    </source>
</evidence>
<protein>
    <recommendedName>
        <fullName evidence="3">Purple acid phosphatase N-terminal domain-containing protein</fullName>
    </recommendedName>
</protein>
<dbReference type="GO" id="GO:0046872">
    <property type="term" value="F:metal ion binding"/>
    <property type="evidence" value="ECO:0007669"/>
    <property type="project" value="InterPro"/>
</dbReference>
<proteinExistence type="predicted"/>
<comment type="subcellular location">
    <subcellularLocation>
        <location evidence="1">Secreted</location>
    </subcellularLocation>
</comment>
<keyword evidence="2" id="KW-0964">Secreted</keyword>
<evidence type="ECO:0000313" key="5">
    <source>
        <dbReference type="Proteomes" id="UP001163046"/>
    </source>
</evidence>
<dbReference type="InterPro" id="IPR008963">
    <property type="entry name" value="Purple_acid_Pase-like_N"/>
</dbReference>
<dbReference type="EMBL" id="MU825401">
    <property type="protein sequence ID" value="KAJ7392369.1"/>
    <property type="molecule type" value="Genomic_DNA"/>
</dbReference>
<dbReference type="SUPFAM" id="SSF49363">
    <property type="entry name" value="Purple acid phosphatase, N-terminal domain"/>
    <property type="match status" value="1"/>
</dbReference>
<dbReference type="PANTHER" id="PTHR45778">
    <property type="entry name" value="PURPLE ACID PHOSPHATASE-RELATED"/>
    <property type="match status" value="1"/>
</dbReference>
<feature type="domain" description="Purple acid phosphatase N-terminal" evidence="3">
    <location>
        <begin position="83"/>
        <end position="173"/>
    </location>
</feature>
<reference evidence="4" key="1">
    <citation type="submission" date="2023-01" db="EMBL/GenBank/DDBJ databases">
        <title>Genome assembly of the deep-sea coral Lophelia pertusa.</title>
        <authorList>
            <person name="Herrera S."/>
            <person name="Cordes E."/>
        </authorList>
    </citation>
    <scope>NUCLEOTIDE SEQUENCE</scope>
    <source>
        <strain evidence="4">USNM1676648</strain>
        <tissue evidence="4">Polyp</tissue>
    </source>
</reference>